<dbReference type="EMBL" id="BAAASZ010000015">
    <property type="protein sequence ID" value="GAA2434162.1"/>
    <property type="molecule type" value="Genomic_DNA"/>
</dbReference>
<dbReference type="Proteomes" id="UP001501638">
    <property type="component" value="Unassembled WGS sequence"/>
</dbReference>
<dbReference type="RefSeq" id="WP_344321456.1">
    <property type="nucleotide sequence ID" value="NZ_BAAASZ010000015.1"/>
</dbReference>
<comment type="caution">
    <text evidence="2">The sequence shown here is derived from an EMBL/GenBank/DDBJ whole genome shotgun (WGS) entry which is preliminary data.</text>
</comment>
<feature type="transmembrane region" description="Helical" evidence="1">
    <location>
        <begin position="49"/>
        <end position="68"/>
    </location>
</feature>
<name>A0ABN3JLL4_9ACTN</name>
<evidence type="ECO:0000313" key="3">
    <source>
        <dbReference type="Proteomes" id="UP001501638"/>
    </source>
</evidence>
<evidence type="ECO:0000256" key="1">
    <source>
        <dbReference type="SAM" id="Phobius"/>
    </source>
</evidence>
<keyword evidence="1" id="KW-0812">Transmembrane</keyword>
<keyword evidence="1" id="KW-0472">Membrane</keyword>
<dbReference type="InterPro" id="IPR011990">
    <property type="entry name" value="TPR-like_helical_dom_sf"/>
</dbReference>
<gene>
    <name evidence="2" type="ORF">GCM10010405_16440</name>
</gene>
<organism evidence="2 3">
    <name type="scientific">Streptomyces macrosporus</name>
    <dbReference type="NCBI Taxonomy" id="44032"/>
    <lineage>
        <taxon>Bacteria</taxon>
        <taxon>Bacillati</taxon>
        <taxon>Actinomycetota</taxon>
        <taxon>Actinomycetes</taxon>
        <taxon>Kitasatosporales</taxon>
        <taxon>Streptomycetaceae</taxon>
        <taxon>Streptomyces</taxon>
    </lineage>
</organism>
<sequence length="486" mass="51710">MALLNLGGLGLGYALIRRWAAMAGCWTVTGVLLLVALPADPDGVPGGLLVAHLVVLGVAAVHGAVRGLRTPLSWPPRSPVAVLLGLVLLAVPAGGVVVYAGAQDEAVERMLLDRLDRADRLVRTAGNEPFATAEPDYREALAVYRDLRADHPDSRAAERVPDRLGVYYETVGAPYERKEYCAAIAPLEHLRTVPRTMGGKNLGVPADWPDDRLATSLYECGAEELDGGNDGAWERFGELLTTFPDSPQARKVEPTVDAAIDEAAEGLKGDDPCSAVERLRALGTDIAGLPGEKAGLADALDKSADRAEKRARSGVYPCGVDRYEDGRFGEAIETLNDFLDTEKKDGNRARAQKIVIAAEIAQEIPEAGKRLPTTASGGSIPVTVMNDSPEEVRILYTGPVTGSFTLKACGDCSRYSDALSASSRACKDSGKSYPQRTLHLPAGTTYFLHKPMGGSGASPATDTVELDHGYLYTECAYITEGFDFGL</sequence>
<evidence type="ECO:0000313" key="2">
    <source>
        <dbReference type="EMBL" id="GAA2434162.1"/>
    </source>
</evidence>
<feature type="transmembrane region" description="Helical" evidence="1">
    <location>
        <begin position="19"/>
        <end position="37"/>
    </location>
</feature>
<feature type="transmembrane region" description="Helical" evidence="1">
    <location>
        <begin position="80"/>
        <end position="102"/>
    </location>
</feature>
<keyword evidence="1" id="KW-1133">Transmembrane helix</keyword>
<accession>A0ABN3JLL4</accession>
<proteinExistence type="predicted"/>
<dbReference type="Gene3D" id="1.25.40.10">
    <property type="entry name" value="Tetratricopeptide repeat domain"/>
    <property type="match status" value="1"/>
</dbReference>
<reference evidence="2 3" key="1">
    <citation type="journal article" date="2019" name="Int. J. Syst. Evol. Microbiol.">
        <title>The Global Catalogue of Microorganisms (GCM) 10K type strain sequencing project: providing services to taxonomists for standard genome sequencing and annotation.</title>
        <authorList>
            <consortium name="The Broad Institute Genomics Platform"/>
            <consortium name="The Broad Institute Genome Sequencing Center for Infectious Disease"/>
            <person name="Wu L."/>
            <person name="Ma J."/>
        </authorList>
    </citation>
    <scope>NUCLEOTIDE SEQUENCE [LARGE SCALE GENOMIC DNA]</scope>
    <source>
        <strain evidence="2 3">JCM 6305</strain>
    </source>
</reference>
<protein>
    <submittedName>
        <fullName evidence="2">Uncharacterized protein</fullName>
    </submittedName>
</protein>
<keyword evidence="3" id="KW-1185">Reference proteome</keyword>